<sequence length="153" mass="16728">MSGMERYHWTFDRSTGEPIGILDTYYSPQGAQGVVHGPAVHQQYSAVYQPPQPVQVAQPEPQVWRPRPVTVASRPEVIRAQQQRWKLYGYGVAVIFAAGIVAGCLFFGDREPHAPVVYVCQTSSSYPFAPAEGPVPAHCAPEPTPAEGPEVAR</sequence>
<name>A0A7G1KRF8_9NOCA</name>
<gene>
    <name evidence="2" type="ORF">NWFMUON74_52230</name>
</gene>
<reference evidence="2 3" key="1">
    <citation type="submission" date="2020-08" db="EMBL/GenBank/DDBJ databases">
        <title>Genome Sequencing of Nocardia wallacei strain FMUON74 and assembly.</title>
        <authorList>
            <person name="Toyokawa M."/>
            <person name="Uesaka K."/>
        </authorList>
    </citation>
    <scope>NUCLEOTIDE SEQUENCE [LARGE SCALE GENOMIC DNA]</scope>
    <source>
        <strain evidence="2 3">FMUON74</strain>
    </source>
</reference>
<keyword evidence="3" id="KW-1185">Reference proteome</keyword>
<keyword evidence="1" id="KW-0812">Transmembrane</keyword>
<dbReference type="EMBL" id="AP023396">
    <property type="protein sequence ID" value="BCK57451.1"/>
    <property type="molecule type" value="Genomic_DNA"/>
</dbReference>
<dbReference type="AlphaFoldDB" id="A0A7G1KRF8"/>
<keyword evidence="1" id="KW-0472">Membrane</keyword>
<accession>A0A7G1KRF8</accession>
<evidence type="ECO:0000256" key="1">
    <source>
        <dbReference type="SAM" id="Phobius"/>
    </source>
</evidence>
<dbReference type="Proteomes" id="UP000516173">
    <property type="component" value="Chromosome"/>
</dbReference>
<protein>
    <submittedName>
        <fullName evidence="2">Uncharacterized protein</fullName>
    </submittedName>
</protein>
<dbReference type="KEGG" id="nwl:NWFMUON74_52230"/>
<evidence type="ECO:0000313" key="3">
    <source>
        <dbReference type="Proteomes" id="UP000516173"/>
    </source>
</evidence>
<organism evidence="2 3">
    <name type="scientific">Nocardia wallacei</name>
    <dbReference type="NCBI Taxonomy" id="480035"/>
    <lineage>
        <taxon>Bacteria</taxon>
        <taxon>Bacillati</taxon>
        <taxon>Actinomycetota</taxon>
        <taxon>Actinomycetes</taxon>
        <taxon>Mycobacteriales</taxon>
        <taxon>Nocardiaceae</taxon>
        <taxon>Nocardia</taxon>
    </lineage>
</organism>
<feature type="transmembrane region" description="Helical" evidence="1">
    <location>
        <begin position="87"/>
        <end position="108"/>
    </location>
</feature>
<keyword evidence="1" id="KW-1133">Transmembrane helix</keyword>
<proteinExistence type="predicted"/>
<evidence type="ECO:0000313" key="2">
    <source>
        <dbReference type="EMBL" id="BCK57451.1"/>
    </source>
</evidence>